<gene>
    <name evidence="2" type="ORF">MM415B03628_0003</name>
</gene>
<reference evidence="2" key="1">
    <citation type="submission" date="2020-03" db="EMBL/GenBank/DDBJ databases">
        <title>The deep terrestrial virosphere.</title>
        <authorList>
            <person name="Holmfeldt K."/>
            <person name="Nilsson E."/>
            <person name="Simone D."/>
            <person name="Lopez-Fernandez M."/>
            <person name="Wu X."/>
            <person name="de Brujin I."/>
            <person name="Lundin D."/>
            <person name="Andersson A."/>
            <person name="Bertilsson S."/>
            <person name="Dopson M."/>
        </authorList>
    </citation>
    <scope>NUCLEOTIDE SEQUENCE</scope>
    <source>
        <strain evidence="2">MM415B03628</strain>
    </source>
</reference>
<feature type="region of interest" description="Disordered" evidence="1">
    <location>
        <begin position="1"/>
        <end position="41"/>
    </location>
</feature>
<organism evidence="2">
    <name type="scientific">viral metagenome</name>
    <dbReference type="NCBI Taxonomy" id="1070528"/>
    <lineage>
        <taxon>unclassified sequences</taxon>
        <taxon>metagenomes</taxon>
        <taxon>organismal metagenomes</taxon>
    </lineage>
</organism>
<dbReference type="EMBL" id="MT142926">
    <property type="protein sequence ID" value="QJA90627.1"/>
    <property type="molecule type" value="Genomic_DNA"/>
</dbReference>
<protein>
    <submittedName>
        <fullName evidence="2">Uncharacterized protein</fullName>
    </submittedName>
</protein>
<accession>A0A6M3L6T1</accession>
<name>A0A6M3L6T1_9ZZZZ</name>
<feature type="compositionally biased region" description="Polar residues" evidence="1">
    <location>
        <begin position="18"/>
        <end position="33"/>
    </location>
</feature>
<evidence type="ECO:0000313" key="2">
    <source>
        <dbReference type="EMBL" id="QJA90627.1"/>
    </source>
</evidence>
<dbReference type="AlphaFoldDB" id="A0A6M3L6T1"/>
<sequence length="41" mass="4483">MGKNARGKRDGTGPYKDSYQSTQSSVGKRQQAGQPCPKKKK</sequence>
<proteinExistence type="predicted"/>
<evidence type="ECO:0000256" key="1">
    <source>
        <dbReference type="SAM" id="MobiDB-lite"/>
    </source>
</evidence>